<geneLocation type="plasmid" evidence="1 2">
    <name>pHLAC01</name>
</geneLocation>
<dbReference type="HOGENOM" id="CLU_1682637_0_0_2"/>
<accession>B9LX17</accession>
<dbReference type="Proteomes" id="UP000000740">
    <property type="component" value="Plasmid pHLAC01"/>
</dbReference>
<gene>
    <name evidence="1" type="ordered locus">Hlac_3499</name>
</gene>
<dbReference type="KEGG" id="hla:Hlac_3499"/>
<sequence>MISESGFYQLPSDCIVYPGSIDPREGVYKQWFCVMRENGDFEIRTGKSTPRLKPHPLDDHIRPGDISAHVRQEVIYDSDPVDFAAVADDCHLSEDSCVPRVWGGLPVEIAEMHFETPHAAASVSTRLTGSMREDLGRGRAAPHFDDMEIMQSYLPE</sequence>
<keyword evidence="2" id="KW-1185">Reference proteome</keyword>
<protein>
    <submittedName>
        <fullName evidence="1">Uncharacterized protein</fullName>
    </submittedName>
</protein>
<proteinExistence type="predicted"/>
<evidence type="ECO:0000313" key="1">
    <source>
        <dbReference type="EMBL" id="ACM59008.1"/>
    </source>
</evidence>
<dbReference type="GeneID" id="7402344"/>
<keyword evidence="1" id="KW-0614">Plasmid</keyword>
<dbReference type="RefSeq" id="WP_012660209.1">
    <property type="nucleotide sequence ID" value="NC_012030.1"/>
</dbReference>
<name>B9LX17_HALLT</name>
<evidence type="ECO:0000313" key="2">
    <source>
        <dbReference type="Proteomes" id="UP000000740"/>
    </source>
</evidence>
<reference evidence="1 2" key="1">
    <citation type="journal article" date="2016" name="Stand. Genomic Sci.">
        <title>Complete genome sequence of the Antarctic Halorubrum lacusprofundi type strain ACAM 34.</title>
        <authorList>
            <person name="Anderson I.J."/>
            <person name="DasSarma P."/>
            <person name="Lucas S."/>
            <person name="Copeland A."/>
            <person name="Lapidus A."/>
            <person name="Del Rio T.G."/>
            <person name="Tice H."/>
            <person name="Dalin E."/>
            <person name="Bruce D.C."/>
            <person name="Goodwin L."/>
            <person name="Pitluck S."/>
            <person name="Sims D."/>
            <person name="Brettin T.S."/>
            <person name="Detter J.C."/>
            <person name="Han C.S."/>
            <person name="Larimer F."/>
            <person name="Hauser L."/>
            <person name="Land M."/>
            <person name="Ivanova N."/>
            <person name="Richardson P."/>
            <person name="Cavicchioli R."/>
            <person name="DasSarma S."/>
            <person name="Woese C.R."/>
            <person name="Kyrpides N.C."/>
        </authorList>
    </citation>
    <scope>NUCLEOTIDE SEQUENCE [LARGE SCALE GENOMIC DNA]</scope>
    <source>
        <strain evidence="2">ATCC 49239 / DSM 5036 / JCM 8891 / ACAM 34</strain>
    </source>
</reference>
<organism evidence="1 2">
    <name type="scientific">Halorubrum lacusprofundi (strain ATCC 49239 / DSM 5036 / JCM 8891 / ACAM 34)</name>
    <dbReference type="NCBI Taxonomy" id="416348"/>
    <lineage>
        <taxon>Archaea</taxon>
        <taxon>Methanobacteriati</taxon>
        <taxon>Methanobacteriota</taxon>
        <taxon>Stenosarchaea group</taxon>
        <taxon>Halobacteria</taxon>
        <taxon>Halobacteriales</taxon>
        <taxon>Haloferacaceae</taxon>
        <taxon>Halorubrum</taxon>
    </lineage>
</organism>
<dbReference type="AlphaFoldDB" id="B9LX17"/>
<dbReference type="EMBL" id="CP001367">
    <property type="protein sequence ID" value="ACM59008.1"/>
    <property type="molecule type" value="Genomic_DNA"/>
</dbReference>